<evidence type="ECO:0000259" key="1">
    <source>
        <dbReference type="PROSITE" id="PS50987"/>
    </source>
</evidence>
<dbReference type="InterPro" id="IPR011991">
    <property type="entry name" value="ArsR-like_HTH"/>
</dbReference>
<dbReference type="Proteomes" id="UP000233293">
    <property type="component" value="Unassembled WGS sequence"/>
</dbReference>
<organism evidence="2 3">
    <name type="scientific">Telmatospirillum siberiense</name>
    <dbReference type="NCBI Taxonomy" id="382514"/>
    <lineage>
        <taxon>Bacteria</taxon>
        <taxon>Pseudomonadati</taxon>
        <taxon>Pseudomonadota</taxon>
        <taxon>Alphaproteobacteria</taxon>
        <taxon>Rhodospirillales</taxon>
        <taxon>Rhodospirillaceae</taxon>
        <taxon>Telmatospirillum</taxon>
    </lineage>
</organism>
<evidence type="ECO:0000313" key="2">
    <source>
        <dbReference type="EMBL" id="PKU22517.1"/>
    </source>
</evidence>
<dbReference type="CDD" id="cd02440">
    <property type="entry name" value="AdoMet_MTases"/>
    <property type="match status" value="1"/>
</dbReference>
<protein>
    <submittedName>
        <fullName evidence="2">ArsR family transcriptional regulator</fullName>
    </submittedName>
</protein>
<evidence type="ECO:0000313" key="3">
    <source>
        <dbReference type="Proteomes" id="UP000233293"/>
    </source>
</evidence>
<dbReference type="SUPFAM" id="SSF46785">
    <property type="entry name" value="Winged helix' DNA-binding domain"/>
    <property type="match status" value="1"/>
</dbReference>
<dbReference type="InterPro" id="IPR036390">
    <property type="entry name" value="WH_DNA-bd_sf"/>
</dbReference>
<dbReference type="RefSeq" id="WP_101252715.1">
    <property type="nucleotide sequence ID" value="NZ_PIUM01000031.1"/>
</dbReference>
<dbReference type="InterPro" id="IPR029063">
    <property type="entry name" value="SAM-dependent_MTases_sf"/>
</dbReference>
<dbReference type="PANTHER" id="PTHR42912">
    <property type="entry name" value="METHYLTRANSFERASE"/>
    <property type="match status" value="1"/>
</dbReference>
<name>A0A2N3PQ47_9PROT</name>
<dbReference type="GO" id="GO:0008757">
    <property type="term" value="F:S-adenosylmethionine-dependent methyltransferase activity"/>
    <property type="evidence" value="ECO:0007669"/>
    <property type="project" value="InterPro"/>
</dbReference>
<dbReference type="SMART" id="SM00418">
    <property type="entry name" value="HTH_ARSR"/>
    <property type="match status" value="1"/>
</dbReference>
<dbReference type="CDD" id="cd00090">
    <property type="entry name" value="HTH_ARSR"/>
    <property type="match status" value="1"/>
</dbReference>
<dbReference type="InterPro" id="IPR050508">
    <property type="entry name" value="Methyltransf_Superfamily"/>
</dbReference>
<dbReference type="InterPro" id="IPR001845">
    <property type="entry name" value="HTH_ArsR_DNA-bd_dom"/>
</dbReference>
<proteinExistence type="predicted"/>
<comment type="caution">
    <text evidence="2">The sequence shown here is derived from an EMBL/GenBank/DDBJ whole genome shotgun (WGS) entry which is preliminary data.</text>
</comment>
<dbReference type="InterPro" id="IPR013216">
    <property type="entry name" value="Methyltransf_11"/>
</dbReference>
<dbReference type="PRINTS" id="PR00778">
    <property type="entry name" value="HTHARSR"/>
</dbReference>
<reference evidence="3" key="1">
    <citation type="submission" date="2017-12" db="EMBL/GenBank/DDBJ databases">
        <title>Draft genome sequence of Telmatospirillum siberiense 26-4b1T, an acidotolerant peatland alphaproteobacterium potentially involved in sulfur cycling.</title>
        <authorList>
            <person name="Hausmann B."/>
            <person name="Pjevac P."/>
            <person name="Schreck K."/>
            <person name="Herbold C.W."/>
            <person name="Daims H."/>
            <person name="Wagner M."/>
            <person name="Pester M."/>
            <person name="Loy A."/>
        </authorList>
    </citation>
    <scope>NUCLEOTIDE SEQUENCE [LARGE SCALE GENOMIC DNA]</scope>
    <source>
        <strain evidence="3">26-4b1</strain>
    </source>
</reference>
<dbReference type="GO" id="GO:0003700">
    <property type="term" value="F:DNA-binding transcription factor activity"/>
    <property type="evidence" value="ECO:0007669"/>
    <property type="project" value="InterPro"/>
</dbReference>
<dbReference type="Pfam" id="PF08241">
    <property type="entry name" value="Methyltransf_11"/>
    <property type="match status" value="1"/>
</dbReference>
<dbReference type="EMBL" id="PIUM01000031">
    <property type="protein sequence ID" value="PKU22517.1"/>
    <property type="molecule type" value="Genomic_DNA"/>
</dbReference>
<dbReference type="AlphaFoldDB" id="A0A2N3PQ47"/>
<dbReference type="NCBIfam" id="NF033788">
    <property type="entry name" value="HTH_metalloreg"/>
    <property type="match status" value="1"/>
</dbReference>
<dbReference type="OrthoDB" id="9789575at2"/>
<accession>A0A2N3PQ47</accession>
<dbReference type="Pfam" id="PF01022">
    <property type="entry name" value="HTH_5"/>
    <property type="match status" value="1"/>
</dbReference>
<dbReference type="Gene3D" id="1.10.10.10">
    <property type="entry name" value="Winged helix-like DNA-binding domain superfamily/Winged helix DNA-binding domain"/>
    <property type="match status" value="1"/>
</dbReference>
<sequence>MEDVLAAMRAAAEPSRLRLLSLCAQGALAVSELVEILGQSQPGVSRHLKLLCDAGLLERFREGAWVFYRLASRGAGGALVRHILAQLSASDTVLARDNARLAGIREVRGQAAEAYFRTNAARWAELRSLHIDEREVECALLALLGDGPVGDLLDVGTGTGRIVEMLGPRARSAEGLDASREMLSVARSRIEAAGLSNCLVRQGDMYHLPYDQGAFDLVTIHQVLHFSEDPGRAIAEAARVLRPGGRVAIVDFAPHSLESLRNEHNHRRLGFTEDEVAGWCLAAGLTAPSTRSLPGKPLTVTLWLAERSSVEPLTSPTLPIPIPVRKGDA</sequence>
<dbReference type="PROSITE" id="PS50987">
    <property type="entry name" value="HTH_ARSR_2"/>
    <property type="match status" value="1"/>
</dbReference>
<dbReference type="Gene3D" id="3.40.50.150">
    <property type="entry name" value="Vaccinia Virus protein VP39"/>
    <property type="match status" value="1"/>
</dbReference>
<keyword evidence="3" id="KW-1185">Reference proteome</keyword>
<feature type="domain" description="HTH arsR-type" evidence="1">
    <location>
        <begin position="1"/>
        <end position="98"/>
    </location>
</feature>
<dbReference type="InterPro" id="IPR036388">
    <property type="entry name" value="WH-like_DNA-bd_sf"/>
</dbReference>
<gene>
    <name evidence="2" type="ORF">CWS72_21375</name>
</gene>
<dbReference type="PANTHER" id="PTHR42912:SF93">
    <property type="entry name" value="N6-ADENOSINE-METHYLTRANSFERASE TMT1A"/>
    <property type="match status" value="1"/>
</dbReference>
<dbReference type="SUPFAM" id="SSF53335">
    <property type="entry name" value="S-adenosyl-L-methionine-dependent methyltransferases"/>
    <property type="match status" value="1"/>
</dbReference>